<comment type="caution">
    <text evidence="2">The sequence shown here is derived from an EMBL/GenBank/DDBJ whole genome shotgun (WGS) entry which is preliminary data.</text>
</comment>
<dbReference type="EMBL" id="JACGWT010000004">
    <property type="protein sequence ID" value="MBA8795239.1"/>
    <property type="molecule type" value="Genomic_DNA"/>
</dbReference>
<feature type="region of interest" description="Disordered" evidence="1">
    <location>
        <begin position="168"/>
        <end position="208"/>
    </location>
</feature>
<dbReference type="AlphaFoldDB" id="A0A7W3P6R1"/>
<reference evidence="2 3" key="1">
    <citation type="submission" date="2020-07" db="EMBL/GenBank/DDBJ databases">
        <title>Sequencing the genomes of 1000 actinobacteria strains.</title>
        <authorList>
            <person name="Klenk H.-P."/>
        </authorList>
    </citation>
    <scope>NUCLEOTIDE SEQUENCE [LARGE SCALE GENOMIC DNA]</scope>
    <source>
        <strain evidence="2 3">DSM 100723</strain>
    </source>
</reference>
<organism evidence="2 3">
    <name type="scientific">Microlunatus kandeliicorticis</name>
    <dbReference type="NCBI Taxonomy" id="1759536"/>
    <lineage>
        <taxon>Bacteria</taxon>
        <taxon>Bacillati</taxon>
        <taxon>Actinomycetota</taxon>
        <taxon>Actinomycetes</taxon>
        <taxon>Propionibacteriales</taxon>
        <taxon>Propionibacteriaceae</taxon>
        <taxon>Microlunatus</taxon>
    </lineage>
</organism>
<gene>
    <name evidence="2" type="ORF">FHX74_002867</name>
</gene>
<keyword evidence="3" id="KW-1185">Reference proteome</keyword>
<dbReference type="InterPro" id="IPR006311">
    <property type="entry name" value="TAT_signal"/>
</dbReference>
<evidence type="ECO:0000313" key="3">
    <source>
        <dbReference type="Proteomes" id="UP000523079"/>
    </source>
</evidence>
<sequence>MPLSTPTSRSRRIATAAVGATGATALVLGAVALAVPATTASAAPSRSSAVTAASCTDGSGTTWKLKATWAGAYRAKAKHGSTSKIKIVSLRWTTPKRGTIATSVSVAVTDGNGNAVGTTRHRGKSNYQHGRAALQLNPVDPPADNAPATITVTIGRTGATPCAVTFTQPMPKLKTHGHGKPTSAPSAGSDDTPSASSSPSDDSGADQG</sequence>
<dbReference type="PROSITE" id="PS51318">
    <property type="entry name" value="TAT"/>
    <property type="match status" value="1"/>
</dbReference>
<name>A0A7W3P6R1_9ACTN</name>
<evidence type="ECO:0000256" key="1">
    <source>
        <dbReference type="SAM" id="MobiDB-lite"/>
    </source>
</evidence>
<dbReference type="Proteomes" id="UP000523079">
    <property type="component" value="Unassembled WGS sequence"/>
</dbReference>
<protein>
    <submittedName>
        <fullName evidence="2">Uncharacterized protein</fullName>
    </submittedName>
</protein>
<feature type="compositionally biased region" description="Low complexity" evidence="1">
    <location>
        <begin position="183"/>
        <end position="208"/>
    </location>
</feature>
<evidence type="ECO:0000313" key="2">
    <source>
        <dbReference type="EMBL" id="MBA8795239.1"/>
    </source>
</evidence>
<dbReference type="RefSeq" id="WP_182560819.1">
    <property type="nucleotide sequence ID" value="NZ_JACGWT010000004.1"/>
</dbReference>
<proteinExistence type="predicted"/>
<accession>A0A7W3P6R1</accession>